<feature type="transmembrane region" description="Helical" evidence="14">
    <location>
        <begin position="485"/>
        <end position="509"/>
    </location>
</feature>
<keyword evidence="7 14" id="KW-0812">Transmembrane</keyword>
<dbReference type="GO" id="GO:0009507">
    <property type="term" value="C:chloroplast"/>
    <property type="evidence" value="ECO:0007669"/>
    <property type="project" value="UniProtKB-SubCell"/>
</dbReference>
<reference evidence="16 17" key="1">
    <citation type="journal article" date="2023" name="Commun. Biol.">
        <title>Reorganization of the ancestral sex-determining regions during the evolution of trioecy in Pleodorina starrii.</title>
        <authorList>
            <person name="Takahashi K."/>
            <person name="Suzuki S."/>
            <person name="Kawai-Toyooka H."/>
            <person name="Yamamoto K."/>
            <person name="Hamaji T."/>
            <person name="Ootsuki R."/>
            <person name="Yamaguchi H."/>
            <person name="Kawachi M."/>
            <person name="Higashiyama T."/>
            <person name="Nozaki H."/>
        </authorList>
    </citation>
    <scope>NUCLEOTIDE SEQUENCE [LARGE SCALE GENOMIC DNA]</scope>
    <source>
        <strain evidence="16 17">NIES-4479</strain>
    </source>
</reference>
<protein>
    <recommendedName>
        <fullName evidence="15">Peptidase M50 domain-containing protein</fullName>
    </recommendedName>
</protein>
<dbReference type="PANTHER" id="PTHR31412:SF5">
    <property type="entry name" value="ZINC METALLOPROTEASE EGY2, CHLOROPLASTIC-RELATED"/>
    <property type="match status" value="1"/>
</dbReference>
<accession>A0A9W6F2U8</accession>
<evidence type="ECO:0000313" key="17">
    <source>
        <dbReference type="Proteomes" id="UP001165080"/>
    </source>
</evidence>
<evidence type="ECO:0000256" key="11">
    <source>
        <dbReference type="ARBA" id="ARBA00023049"/>
    </source>
</evidence>
<proteinExistence type="inferred from homology"/>
<evidence type="ECO:0000313" key="16">
    <source>
        <dbReference type="EMBL" id="GLC54104.1"/>
    </source>
</evidence>
<dbReference type="InterPro" id="IPR044838">
    <property type="entry name" value="EGY1-like"/>
</dbReference>
<feature type="domain" description="Peptidase M50" evidence="15">
    <location>
        <begin position="268"/>
        <end position="430"/>
    </location>
</feature>
<keyword evidence="17" id="KW-1185">Reference proteome</keyword>
<dbReference type="Pfam" id="PF02163">
    <property type="entry name" value="Peptidase_M50"/>
    <property type="match status" value="1"/>
</dbReference>
<evidence type="ECO:0000256" key="13">
    <source>
        <dbReference type="SAM" id="MobiDB-lite"/>
    </source>
</evidence>
<dbReference type="Proteomes" id="UP001165080">
    <property type="component" value="Unassembled WGS sequence"/>
</dbReference>
<dbReference type="AlphaFoldDB" id="A0A9W6F2U8"/>
<evidence type="ECO:0000256" key="9">
    <source>
        <dbReference type="ARBA" id="ARBA00022946"/>
    </source>
</evidence>
<evidence type="ECO:0000256" key="7">
    <source>
        <dbReference type="ARBA" id="ARBA00022692"/>
    </source>
</evidence>
<keyword evidence="5" id="KW-0934">Plastid</keyword>
<sequence>MLQLHITPNGTLLRASRSRAGVGAPGLACTPRRGPRPWNCGELQPQSQFQPLAHSRRGRRLVAAAGEESGQGVPATPSTEPRPQVPDTAPPPTQGSAGGGSPPSSSSPPPPPPEELQFKVDNEGNVQLPKDVIDKLKSSVFGFDTFWVTSVDNYGHDGVVFKGNVRGRDPAVSYQKMRDRLQSAFSGAYQLFLLEDKDEKPTVVVLPQGRGLDTQISRFTEIWLASLFALVTAVTSFNSAGVPLLEFFIAPFTTTITQQDFVDALPGVLAFFFALGSHDFAHYMAARRHGLELYLPFYIPAGFGLLGSFGSITRVRNFVPNREALLDLAVSGPLLGCSVSGAMLLAGFVLTAAGVTSVGLDTPALADSTLVALMAGLFVGPDGLSQPVTEVNFLVLAGWAGLIANALNLIPAGELDGAKAVLGCWGRRTASAVSVFTTGALGFSAITGNALSLYWVLLLLFLQRGPITPCYEELSPPKSETNRKAALALLGFSLLVLVPFPIELAYAIMQVQQPGFIVPQSFPTDLL</sequence>
<dbReference type="PANTHER" id="PTHR31412">
    <property type="entry name" value="ZINC METALLOPROTEASE EGY1"/>
    <property type="match status" value="1"/>
</dbReference>
<evidence type="ECO:0000259" key="15">
    <source>
        <dbReference type="Pfam" id="PF02163"/>
    </source>
</evidence>
<gene>
    <name evidence="16" type="primary">PLEST001597</name>
    <name evidence="16" type="ORF">PLESTB_000824100</name>
</gene>
<keyword evidence="6" id="KW-0645">Protease</keyword>
<evidence type="ECO:0000256" key="1">
    <source>
        <dbReference type="ARBA" id="ARBA00004141"/>
    </source>
</evidence>
<dbReference type="GO" id="GO:0008237">
    <property type="term" value="F:metallopeptidase activity"/>
    <property type="evidence" value="ECO:0007669"/>
    <property type="project" value="UniProtKB-KW"/>
</dbReference>
<feature type="region of interest" description="Disordered" evidence="13">
    <location>
        <begin position="38"/>
        <end position="118"/>
    </location>
</feature>
<dbReference type="GO" id="GO:0006508">
    <property type="term" value="P:proteolysis"/>
    <property type="evidence" value="ECO:0007669"/>
    <property type="project" value="UniProtKB-KW"/>
</dbReference>
<feature type="transmembrane region" description="Helical" evidence="14">
    <location>
        <begin position="391"/>
        <end position="410"/>
    </location>
</feature>
<comment type="similarity">
    <text evidence="3">Belongs to the peptidase M50B family.</text>
</comment>
<feature type="transmembrane region" description="Helical" evidence="14">
    <location>
        <begin position="222"/>
        <end position="249"/>
    </location>
</feature>
<keyword evidence="12 14" id="KW-0472">Membrane</keyword>
<evidence type="ECO:0000256" key="2">
    <source>
        <dbReference type="ARBA" id="ARBA00004229"/>
    </source>
</evidence>
<feature type="transmembrane region" description="Helical" evidence="14">
    <location>
        <begin position="430"/>
        <end position="462"/>
    </location>
</feature>
<feature type="transmembrane region" description="Helical" evidence="14">
    <location>
        <begin position="362"/>
        <end position="379"/>
    </location>
</feature>
<feature type="transmembrane region" description="Helical" evidence="14">
    <location>
        <begin position="324"/>
        <end position="350"/>
    </location>
</feature>
<evidence type="ECO:0000256" key="4">
    <source>
        <dbReference type="ARBA" id="ARBA00022528"/>
    </source>
</evidence>
<dbReference type="EMBL" id="BRXU01000009">
    <property type="protein sequence ID" value="GLC54104.1"/>
    <property type="molecule type" value="Genomic_DNA"/>
</dbReference>
<evidence type="ECO:0000256" key="14">
    <source>
        <dbReference type="SAM" id="Phobius"/>
    </source>
</evidence>
<dbReference type="CDD" id="cd06160">
    <property type="entry name" value="S2P-M50_like_2"/>
    <property type="match status" value="1"/>
</dbReference>
<dbReference type="InterPro" id="IPR008915">
    <property type="entry name" value="Peptidase_M50"/>
</dbReference>
<keyword evidence="10 14" id="KW-1133">Transmembrane helix</keyword>
<evidence type="ECO:0000256" key="8">
    <source>
        <dbReference type="ARBA" id="ARBA00022801"/>
    </source>
</evidence>
<comment type="subcellular location">
    <subcellularLocation>
        <location evidence="1">Membrane</location>
        <topology evidence="1">Multi-pass membrane protein</topology>
    </subcellularLocation>
    <subcellularLocation>
        <location evidence="2">Plastid</location>
        <location evidence="2">Chloroplast</location>
    </subcellularLocation>
</comment>
<organism evidence="16 17">
    <name type="scientific">Pleodorina starrii</name>
    <dbReference type="NCBI Taxonomy" id="330485"/>
    <lineage>
        <taxon>Eukaryota</taxon>
        <taxon>Viridiplantae</taxon>
        <taxon>Chlorophyta</taxon>
        <taxon>core chlorophytes</taxon>
        <taxon>Chlorophyceae</taxon>
        <taxon>CS clade</taxon>
        <taxon>Chlamydomonadales</taxon>
        <taxon>Volvocaceae</taxon>
        <taxon>Pleodorina</taxon>
    </lineage>
</organism>
<keyword evidence="9" id="KW-0809">Transit peptide</keyword>
<evidence type="ECO:0000256" key="12">
    <source>
        <dbReference type="ARBA" id="ARBA00023136"/>
    </source>
</evidence>
<evidence type="ECO:0000256" key="3">
    <source>
        <dbReference type="ARBA" id="ARBA00007931"/>
    </source>
</evidence>
<keyword evidence="11" id="KW-0482">Metalloprotease</keyword>
<keyword evidence="8" id="KW-0378">Hydrolase</keyword>
<comment type="caution">
    <text evidence="16">The sequence shown here is derived from an EMBL/GenBank/DDBJ whole genome shotgun (WGS) entry which is preliminary data.</text>
</comment>
<keyword evidence="4" id="KW-0150">Chloroplast</keyword>
<dbReference type="OrthoDB" id="5738at2759"/>
<evidence type="ECO:0000256" key="5">
    <source>
        <dbReference type="ARBA" id="ARBA00022640"/>
    </source>
</evidence>
<evidence type="ECO:0000256" key="10">
    <source>
        <dbReference type="ARBA" id="ARBA00022989"/>
    </source>
</evidence>
<name>A0A9W6F2U8_9CHLO</name>
<feature type="compositionally biased region" description="Pro residues" evidence="13">
    <location>
        <begin position="105"/>
        <end position="114"/>
    </location>
</feature>
<dbReference type="GO" id="GO:0016020">
    <property type="term" value="C:membrane"/>
    <property type="evidence" value="ECO:0007669"/>
    <property type="project" value="UniProtKB-SubCell"/>
</dbReference>
<evidence type="ECO:0000256" key="6">
    <source>
        <dbReference type="ARBA" id="ARBA00022670"/>
    </source>
</evidence>
<feature type="transmembrane region" description="Helical" evidence="14">
    <location>
        <begin position="293"/>
        <end position="312"/>
    </location>
</feature>
<feature type="transmembrane region" description="Helical" evidence="14">
    <location>
        <begin position="261"/>
        <end position="281"/>
    </location>
</feature>